<reference evidence="2 3" key="1">
    <citation type="journal article" date="2010" name="J. Bacteriol.">
        <title>Complete Genome Sequence of Cronobacter turicensis LMG 23827, a foodborne pathogen causing deaths in neonates.</title>
        <authorList>
            <person name="Stephan R."/>
            <person name="Lehner A."/>
            <person name="Tischler P."/>
            <person name="Rattei T."/>
        </authorList>
    </citation>
    <scope>NUCLEOTIDE SEQUENCE [LARGE SCALE GENOMIC DNA]</scope>
    <source>
        <strain evidence="3">DSM 18703 / CCUG 55852 / LMG 23827 / z3032</strain>
    </source>
</reference>
<reference evidence="3" key="2">
    <citation type="journal article" date="2011" name="J. Bacteriol.">
        <title>Complete genome sequence of Cronobacter turicensis LMG 23827, a food-borne pathogen causing deaths in neonates.</title>
        <authorList>
            <person name="Stephan R."/>
            <person name="Lehner A."/>
            <person name="Tischler P."/>
            <person name="Rattei T."/>
        </authorList>
    </citation>
    <scope>NUCLEOTIDE SEQUENCE [LARGE SCALE GENOMIC DNA]</scope>
    <source>
        <strain evidence="3">DSM 18703 / CCUG 55852 / LMG 23827 / z3032</strain>
    </source>
</reference>
<dbReference type="EMBL" id="FN543093">
    <property type="protein sequence ID" value="CBA28043.1"/>
    <property type="molecule type" value="Genomic_DNA"/>
</dbReference>
<keyword evidence="3" id="KW-1185">Reference proteome</keyword>
<organism evidence="2 3">
    <name type="scientific">Cronobacter turicensis (strain DSM 18703 / CCUG 55852 / LMG 23827 / z3032)</name>
    <dbReference type="NCBI Taxonomy" id="693216"/>
    <lineage>
        <taxon>Bacteria</taxon>
        <taxon>Pseudomonadati</taxon>
        <taxon>Pseudomonadota</taxon>
        <taxon>Gammaproteobacteria</taxon>
        <taxon>Enterobacterales</taxon>
        <taxon>Enterobacteriaceae</taxon>
        <taxon>Cronobacter</taxon>
    </lineage>
</organism>
<evidence type="ECO:0000256" key="1">
    <source>
        <dbReference type="SAM" id="MobiDB-lite"/>
    </source>
</evidence>
<accession>C9XVQ4</accession>
<name>C9XVQ4_CROTZ</name>
<protein>
    <submittedName>
        <fullName evidence="2">Uncharacterized protein</fullName>
    </submittedName>
</protein>
<gene>
    <name evidence="2" type="ordered locus">Ctu_07300</name>
</gene>
<dbReference type="HOGENOM" id="CLU_2901797_0_0_6"/>
<feature type="region of interest" description="Disordered" evidence="1">
    <location>
        <begin position="42"/>
        <end position="62"/>
    </location>
</feature>
<evidence type="ECO:0000313" key="2">
    <source>
        <dbReference type="EMBL" id="CBA28043.1"/>
    </source>
</evidence>
<proteinExistence type="predicted"/>
<dbReference type="KEGG" id="ctu:CTU_07300"/>
<dbReference type="Proteomes" id="UP000002069">
    <property type="component" value="Chromosome"/>
</dbReference>
<sequence length="62" mass="6861">MNIPGTVTHRITLACARVMLSVNKGINITIIPARRQQYRCDTLRNPHKKPAVNHQQGDGKAG</sequence>
<dbReference type="AlphaFoldDB" id="C9XVQ4"/>
<evidence type="ECO:0000313" key="3">
    <source>
        <dbReference type="Proteomes" id="UP000002069"/>
    </source>
</evidence>